<comment type="function">
    <text evidence="8">F(1)F(0) ATP synthase produces ATP from ADP in the presence of a proton or sodium gradient. F-type ATPases consist of two structural domains, F(1) containing the extramembraneous catalytic core and F(0) containing the membrane proton channel, linked together by a central stalk and a peripheral stalk. During catalysis, ATP synthesis in the catalytic domain of F(1) is coupled via a rotary mechanism of the central stalk subunits to proton translocation.</text>
</comment>
<dbReference type="HAMAP" id="MF_01416">
    <property type="entry name" value="ATP_synth_delta_bact"/>
    <property type="match status" value="1"/>
</dbReference>
<keyword evidence="7 8" id="KW-0066">ATP synthesis</keyword>
<evidence type="ECO:0000313" key="10">
    <source>
        <dbReference type="Proteomes" id="UP000198552"/>
    </source>
</evidence>
<evidence type="ECO:0000256" key="5">
    <source>
        <dbReference type="ARBA" id="ARBA00023136"/>
    </source>
</evidence>
<dbReference type="NCBIfam" id="TIGR01145">
    <property type="entry name" value="ATP_synt_delta"/>
    <property type="match status" value="1"/>
</dbReference>
<evidence type="ECO:0000256" key="2">
    <source>
        <dbReference type="ARBA" id="ARBA00022448"/>
    </source>
</evidence>
<dbReference type="GO" id="GO:0005886">
    <property type="term" value="C:plasma membrane"/>
    <property type="evidence" value="ECO:0007669"/>
    <property type="project" value="UniProtKB-SubCell"/>
</dbReference>
<dbReference type="SUPFAM" id="SSF47928">
    <property type="entry name" value="N-terminal domain of the delta subunit of the F1F0-ATP synthase"/>
    <property type="match status" value="1"/>
</dbReference>
<keyword evidence="6 8" id="KW-0139">CF(1)</keyword>
<evidence type="ECO:0000256" key="8">
    <source>
        <dbReference type="HAMAP-Rule" id="MF_01416"/>
    </source>
</evidence>
<dbReference type="PRINTS" id="PR00125">
    <property type="entry name" value="ATPASEDELTA"/>
</dbReference>
<evidence type="ECO:0000256" key="6">
    <source>
        <dbReference type="ARBA" id="ARBA00023196"/>
    </source>
</evidence>
<sequence length="182" mass="19239">MAELATIARPYAEALYQACTDAQGAGADLSGATAWVDELAAIAANPELLQLADNPKVSPAQVFDVMTGVARAPLPEQGRNFLRTVIDNGRLQALPEIATQFRALVNARNGTTDAVVYSAYPIDAQALAELSGALEHRFGRKLNLSVQLDESLIGGVRVVAGDEVLDTSVQARLQHMKAALTA</sequence>
<evidence type="ECO:0000256" key="3">
    <source>
        <dbReference type="ARBA" id="ARBA00022781"/>
    </source>
</evidence>
<dbReference type="InterPro" id="IPR026015">
    <property type="entry name" value="ATP_synth_OSCP/delta_N_sf"/>
</dbReference>
<keyword evidence="8" id="KW-1003">Cell membrane</keyword>
<evidence type="ECO:0000256" key="7">
    <source>
        <dbReference type="ARBA" id="ARBA00023310"/>
    </source>
</evidence>
<reference evidence="10" key="1">
    <citation type="submission" date="2016-10" db="EMBL/GenBank/DDBJ databases">
        <authorList>
            <person name="Varghese N."/>
            <person name="Submissions S."/>
        </authorList>
    </citation>
    <scope>NUCLEOTIDE SEQUENCE [LARGE SCALE GENOMIC DNA]</scope>
    <source>
        <strain evidence="10">EPL6</strain>
    </source>
</reference>
<accession>A0A1G9VR98</accession>
<evidence type="ECO:0000313" key="9">
    <source>
        <dbReference type="EMBL" id="SDM74670.1"/>
    </source>
</evidence>
<keyword evidence="10" id="KW-1185">Reference proteome</keyword>
<protein>
    <recommendedName>
        <fullName evidence="8">ATP synthase subunit delta</fullName>
    </recommendedName>
    <alternativeName>
        <fullName evidence="8">ATP synthase F(1) sector subunit delta</fullName>
    </alternativeName>
    <alternativeName>
        <fullName evidence="8">F-type ATPase subunit delta</fullName>
        <shortName evidence="8">F-ATPase subunit delta</shortName>
    </alternativeName>
</protein>
<dbReference type="Proteomes" id="UP000198552">
    <property type="component" value="Unassembled WGS sequence"/>
</dbReference>
<comment type="subcellular location">
    <subcellularLocation>
        <location evidence="8">Cell membrane</location>
        <topology evidence="8">Peripheral membrane protein</topology>
    </subcellularLocation>
    <subcellularLocation>
        <location evidence="1">Membrane</location>
    </subcellularLocation>
</comment>
<dbReference type="AlphaFoldDB" id="A0A1G9VR98"/>
<keyword evidence="2 8" id="KW-0813">Transport</keyword>
<dbReference type="NCBIfam" id="NF004402">
    <property type="entry name" value="PRK05758.2-2"/>
    <property type="match status" value="1"/>
</dbReference>
<dbReference type="STRING" id="1527607.SAMN05428957_11445"/>
<dbReference type="EMBL" id="FNHP01000014">
    <property type="protein sequence ID" value="SDM74670.1"/>
    <property type="molecule type" value="Genomic_DNA"/>
</dbReference>
<dbReference type="OrthoDB" id="9816221at2"/>
<keyword evidence="4 8" id="KW-0406">Ion transport</keyword>
<comment type="function">
    <text evidence="8">This protein is part of the stalk that links CF(0) to CF(1). It either transmits conformational changes from CF(0) to CF(1) or is implicated in proton conduction.</text>
</comment>
<comment type="similarity">
    <text evidence="8">Belongs to the ATPase delta chain family.</text>
</comment>
<dbReference type="InterPro" id="IPR000711">
    <property type="entry name" value="ATPase_OSCP/dsu"/>
</dbReference>
<keyword evidence="3 8" id="KW-0375">Hydrogen ion transport</keyword>
<evidence type="ECO:0000256" key="4">
    <source>
        <dbReference type="ARBA" id="ARBA00023065"/>
    </source>
</evidence>
<evidence type="ECO:0000256" key="1">
    <source>
        <dbReference type="ARBA" id="ARBA00004370"/>
    </source>
</evidence>
<dbReference type="Pfam" id="PF00213">
    <property type="entry name" value="OSCP"/>
    <property type="match status" value="1"/>
</dbReference>
<dbReference type="RefSeq" id="WP_091572888.1">
    <property type="nucleotide sequence ID" value="NZ_FNHP01000014.1"/>
</dbReference>
<proteinExistence type="inferred from homology"/>
<keyword evidence="5 8" id="KW-0472">Membrane</keyword>
<dbReference type="PANTHER" id="PTHR11910">
    <property type="entry name" value="ATP SYNTHASE DELTA CHAIN"/>
    <property type="match status" value="1"/>
</dbReference>
<dbReference type="GO" id="GO:0045259">
    <property type="term" value="C:proton-transporting ATP synthase complex"/>
    <property type="evidence" value="ECO:0007669"/>
    <property type="project" value="UniProtKB-KW"/>
</dbReference>
<name>A0A1G9VR98_9BURK</name>
<dbReference type="Gene3D" id="1.10.520.20">
    <property type="entry name" value="N-terminal domain of the delta subunit of the F1F0-ATP synthase"/>
    <property type="match status" value="1"/>
</dbReference>
<gene>
    <name evidence="8" type="primary">atpH</name>
    <name evidence="9" type="ORF">SAMN05428957_11445</name>
</gene>
<organism evidence="9 10">
    <name type="scientific">Oryzisolibacter propanilivorax</name>
    <dbReference type="NCBI Taxonomy" id="1527607"/>
    <lineage>
        <taxon>Bacteria</taxon>
        <taxon>Pseudomonadati</taxon>
        <taxon>Pseudomonadota</taxon>
        <taxon>Betaproteobacteria</taxon>
        <taxon>Burkholderiales</taxon>
        <taxon>Comamonadaceae</taxon>
        <taxon>Oryzisolibacter</taxon>
    </lineage>
</organism>
<dbReference type="GO" id="GO:0046933">
    <property type="term" value="F:proton-transporting ATP synthase activity, rotational mechanism"/>
    <property type="evidence" value="ECO:0007669"/>
    <property type="project" value="UniProtKB-UniRule"/>
</dbReference>